<comment type="caution">
    <text evidence="2">The sequence shown here is derived from an EMBL/GenBank/DDBJ whole genome shotgun (WGS) entry which is preliminary data.</text>
</comment>
<evidence type="ECO:0000259" key="1">
    <source>
        <dbReference type="Pfam" id="PF01636"/>
    </source>
</evidence>
<dbReference type="InterPro" id="IPR011009">
    <property type="entry name" value="Kinase-like_dom_sf"/>
</dbReference>
<dbReference type="InterPro" id="IPR051678">
    <property type="entry name" value="AGP_Transferase"/>
</dbReference>
<evidence type="ECO:0000313" key="3">
    <source>
        <dbReference type="Proteomes" id="UP000297299"/>
    </source>
</evidence>
<dbReference type="OrthoDB" id="2968323at2759"/>
<dbReference type="EMBL" id="PHWZ01000182">
    <property type="protein sequence ID" value="TEY60282.1"/>
    <property type="molecule type" value="Genomic_DNA"/>
</dbReference>
<dbReference type="Pfam" id="PF01636">
    <property type="entry name" value="APH"/>
    <property type="match status" value="1"/>
</dbReference>
<proteinExistence type="predicted"/>
<dbReference type="AlphaFoldDB" id="A0A4Y8D2V0"/>
<reference evidence="2 3" key="1">
    <citation type="submission" date="2017-11" db="EMBL/GenBank/DDBJ databases">
        <title>Comparative genomics of Botrytis spp.</title>
        <authorList>
            <person name="Valero-Jimenez C.A."/>
            <person name="Tapia P."/>
            <person name="Veloso J."/>
            <person name="Silva-Moreno E."/>
            <person name="Staats M."/>
            <person name="Valdes J.H."/>
            <person name="Van Kan J.A.L."/>
        </authorList>
    </citation>
    <scope>NUCLEOTIDE SEQUENCE [LARGE SCALE GENOMIC DNA]</scope>
    <source>
        <strain evidence="2 3">MUCL2830</strain>
    </source>
</reference>
<dbReference type="PANTHER" id="PTHR21310">
    <property type="entry name" value="AMINOGLYCOSIDE PHOSPHOTRANSFERASE-RELATED-RELATED"/>
    <property type="match status" value="1"/>
</dbReference>
<organism evidence="2 3">
    <name type="scientific">Botryotinia calthae</name>
    <dbReference type="NCBI Taxonomy" id="38488"/>
    <lineage>
        <taxon>Eukaryota</taxon>
        <taxon>Fungi</taxon>
        <taxon>Dikarya</taxon>
        <taxon>Ascomycota</taxon>
        <taxon>Pezizomycotina</taxon>
        <taxon>Leotiomycetes</taxon>
        <taxon>Helotiales</taxon>
        <taxon>Sclerotiniaceae</taxon>
        <taxon>Botryotinia</taxon>
    </lineage>
</organism>
<dbReference type="PANTHER" id="PTHR21310:SF56">
    <property type="entry name" value="AMINOGLYCOSIDE PHOSPHOTRANSFERASE DOMAIN-CONTAINING PROTEIN"/>
    <property type="match status" value="1"/>
</dbReference>
<name>A0A4Y8D2V0_9HELO</name>
<dbReference type="Gene3D" id="3.90.1200.10">
    <property type="match status" value="1"/>
</dbReference>
<accession>A0A4Y8D2V0</accession>
<dbReference type="SUPFAM" id="SSF56112">
    <property type="entry name" value="Protein kinase-like (PK-like)"/>
    <property type="match status" value="1"/>
</dbReference>
<feature type="domain" description="Aminoglycoside phosphotransferase" evidence="1">
    <location>
        <begin position="286"/>
        <end position="329"/>
    </location>
</feature>
<dbReference type="InterPro" id="IPR002575">
    <property type="entry name" value="Aminoglycoside_PTrfase"/>
</dbReference>
<sequence length="426" mass="49056">MNLPLARNPKVELQPPVNAPVYDRVRGDQSPPSELRVRMIPFPSPLSSECEDLLNALLLERGHPGNTVYRGSKEGGNNSLVLFDCKETPFYQHPKFCIRTPRYISFSQERQYPIYQQVKTLVALTYQFGVHGVGLPIPYIFLHDSGFRNAISCPYVIMQLISGITLQKLYQTMRRSANILPIPLQYCELARQIANFIARKESVKIPGYGVLRNETDTETWNREDSNACYNLAVDQLNVAGKMIPKFGFSKFITHLTWKEVNRHFDLQAVGQRYQGIKLGHLWQVMIGRDLFSDQDSTLWHPDFHPRNILVVRHGSDVRLSGVIDWDNALALPRIMTREPPSFLWNQPGVLTQPEADAVKRAFDETIEQLVPGYTEDAYSRIRVLTRALGMYLLYGPQWQHYGEISFDEFLLESERFFSPHLRFPNI</sequence>
<evidence type="ECO:0000313" key="2">
    <source>
        <dbReference type="EMBL" id="TEY60282.1"/>
    </source>
</evidence>
<dbReference type="Proteomes" id="UP000297299">
    <property type="component" value="Unassembled WGS sequence"/>
</dbReference>
<keyword evidence="3" id="KW-1185">Reference proteome</keyword>
<gene>
    <name evidence="2" type="ORF">BOTCAL_0182g00050</name>
</gene>
<protein>
    <recommendedName>
        <fullName evidence="1">Aminoglycoside phosphotransferase domain-containing protein</fullName>
    </recommendedName>
</protein>